<dbReference type="EMBL" id="JAASQV010000007">
    <property type="protein sequence ID" value="NIJ67399.1"/>
    <property type="molecule type" value="Genomic_DNA"/>
</dbReference>
<name>A0A7X5V3S4_9SPHN</name>
<evidence type="ECO:0000259" key="2">
    <source>
        <dbReference type="Pfam" id="PF13400"/>
    </source>
</evidence>
<dbReference type="Gene3D" id="3.40.50.410">
    <property type="entry name" value="von Willebrand factor, type A domain"/>
    <property type="match status" value="1"/>
</dbReference>
<keyword evidence="1" id="KW-0472">Membrane</keyword>
<dbReference type="InterPro" id="IPR036465">
    <property type="entry name" value="vWFA_dom_sf"/>
</dbReference>
<feature type="transmembrane region" description="Helical" evidence="1">
    <location>
        <begin position="24"/>
        <end position="49"/>
    </location>
</feature>
<protein>
    <submittedName>
        <fullName evidence="3">Flp pilus assembly protein TadG</fullName>
    </submittedName>
</protein>
<gene>
    <name evidence="3" type="ORF">FHR20_004383</name>
</gene>
<accession>A0A7X5V3S4</accession>
<dbReference type="SUPFAM" id="SSF53300">
    <property type="entry name" value="vWA-like"/>
    <property type="match status" value="1"/>
</dbReference>
<comment type="caution">
    <text evidence="3">The sequence shown here is derived from an EMBL/GenBank/DDBJ whole genome shotgun (WGS) entry which is preliminary data.</text>
</comment>
<dbReference type="Proteomes" id="UP000564677">
    <property type="component" value="Unassembled WGS sequence"/>
</dbReference>
<reference evidence="3 4" key="1">
    <citation type="submission" date="2020-03" db="EMBL/GenBank/DDBJ databases">
        <title>Genomic Encyclopedia of Type Strains, Phase IV (KMG-IV): sequencing the most valuable type-strain genomes for metagenomic binning, comparative biology and taxonomic classification.</title>
        <authorList>
            <person name="Goeker M."/>
        </authorList>
    </citation>
    <scope>NUCLEOTIDE SEQUENCE [LARGE SCALE GENOMIC DNA]</scope>
    <source>
        <strain evidence="3 4">DSM 4733</strain>
    </source>
</reference>
<organism evidence="3 4">
    <name type="scientific">Sphingomonas leidyi</name>
    <dbReference type="NCBI Taxonomy" id="68569"/>
    <lineage>
        <taxon>Bacteria</taxon>
        <taxon>Pseudomonadati</taxon>
        <taxon>Pseudomonadota</taxon>
        <taxon>Alphaproteobacteria</taxon>
        <taxon>Sphingomonadales</taxon>
        <taxon>Sphingomonadaceae</taxon>
        <taxon>Sphingomonas</taxon>
    </lineage>
</organism>
<keyword evidence="4" id="KW-1185">Reference proteome</keyword>
<dbReference type="AlphaFoldDB" id="A0A7X5V3S4"/>
<keyword evidence="1" id="KW-0812">Transmembrane</keyword>
<feature type="domain" description="Putative Flp pilus-assembly TadG-like N-terminal" evidence="2">
    <location>
        <begin position="21"/>
        <end position="65"/>
    </location>
</feature>
<evidence type="ECO:0000313" key="3">
    <source>
        <dbReference type="EMBL" id="NIJ67399.1"/>
    </source>
</evidence>
<evidence type="ECO:0000313" key="4">
    <source>
        <dbReference type="Proteomes" id="UP000564677"/>
    </source>
</evidence>
<dbReference type="InterPro" id="IPR028087">
    <property type="entry name" value="Tad_N"/>
</dbReference>
<proteinExistence type="predicted"/>
<dbReference type="Pfam" id="PF13400">
    <property type="entry name" value="Tad"/>
    <property type="match status" value="1"/>
</dbReference>
<keyword evidence="1" id="KW-1133">Transmembrane helix</keyword>
<sequence>MEQDRQCPAGFLARLARDRRGNTLAMMAAMLIPLAAFCGCAIDSARMYVVKTRLQQACDAGVLAGRKFMTDTSAGNTTLDATATAQAQTFFNNNFRTGWFKTSTASFTPSKTSDAQVAGTAQAVVPMTILSMFGVPSQTINVTCQASYDVGDTDVIFVLDTTGSMACLPQDDDNTCNNYVGSAGTTSYARPADGAGSGNDSVAGYPGSTAYYVPEKSGSRISALRSAVLNFYDTLAAAADPSTHIRYGFVTYTSTVNAGKAIIALSPAYMVGGTGSANTQWNYESRSQTGNLLGIPIWKYQQLNFDVRSFVAGSTVTDPSKTTGATNRWTGCLEERATTAGTMSFNTSTLPPDLDPDLVPNSNIDTQWKPMWPELFYARNNYSSTATATSTGDSSSSPNIGTPYYYQLGYVSCGKPVSRLAVMTRTQVSSYVNASDFRPIGGTYHDTGMIWGTRLLSPTGLFAADTAPWPARQAPNRVIVFLTDGDMAPSTSIYGMYGNEYYDRRVSGGDFTNLKAYHNARFLAECAAAKARNIQIWTVTIDSSATTQMQSCATTTNQALATTTGAGLSTAFATIAKQVAMLRVSQ</sequence>
<dbReference type="RefSeq" id="WP_341786495.1">
    <property type="nucleotide sequence ID" value="NZ_JAASQV010000007.1"/>
</dbReference>
<evidence type="ECO:0000256" key="1">
    <source>
        <dbReference type="SAM" id="Phobius"/>
    </source>
</evidence>